<dbReference type="InterPro" id="IPR000719">
    <property type="entry name" value="Prot_kinase_dom"/>
</dbReference>
<reference evidence="3 4" key="1">
    <citation type="journal article" date="2019" name="Sci. Rep.">
        <title>A high-quality genome of Eragrostis curvula grass provides insights into Poaceae evolution and supports new strategies to enhance forage quality.</title>
        <authorList>
            <person name="Carballo J."/>
            <person name="Santos B.A.C.M."/>
            <person name="Zappacosta D."/>
            <person name="Garbus I."/>
            <person name="Selva J.P."/>
            <person name="Gallo C.A."/>
            <person name="Diaz A."/>
            <person name="Albertini E."/>
            <person name="Caccamo M."/>
            <person name="Echenique V."/>
        </authorList>
    </citation>
    <scope>NUCLEOTIDE SEQUENCE [LARGE SCALE GENOMIC DNA]</scope>
    <source>
        <strain evidence="4">cv. Victoria</strain>
        <tissue evidence="3">Leaf</tissue>
    </source>
</reference>
<dbReference type="Gene3D" id="3.30.200.20">
    <property type="entry name" value="Phosphorylase Kinase, domain 1"/>
    <property type="match status" value="1"/>
</dbReference>
<protein>
    <recommendedName>
        <fullName evidence="2">Protein kinase domain-containing protein</fullName>
    </recommendedName>
</protein>
<dbReference type="PANTHER" id="PTHR48010:SF70">
    <property type="entry name" value="LEUCINE-RICH REPEAT RECEPTOR-LIKE PROTEIN KINASE FAMILY PROTEIN-RELATED"/>
    <property type="match status" value="1"/>
</dbReference>
<keyword evidence="4" id="KW-1185">Reference proteome</keyword>
<dbReference type="Gramene" id="TVU12256">
    <property type="protein sequence ID" value="TVU12256"/>
    <property type="gene ID" value="EJB05_45891"/>
</dbReference>
<sequence>MYPQRLGAIMPQRVSLNVTDARSGEAFIASLLGKMVKFWKREKQENRRLVFVGKRDGAPWQHGFDLEDLLRASAEALGKGSLGTSYKTMLEEMTVVVVKRLRNVAASREEFTACVEVVGGVEHLNLAPVRGYVYSKDECLLVGDYFPAGSLSDRLHGSRGTDDRTPMDWEARICAALCAARGVAHLHTVPGLAHGNVKSSNLLLRTDIDAAALTDYCLNQLFAPAPASPGGYRAPELMDARRPTFKSDVYSLGVLFLELLTGKFPDGNDAFDLPRWVMSVMKEEWVLEALDAELLRRLAGNAEEGMLKLLLLAIKCVAPVPGARPDADDVVKGVEEIVEEQGSTATEKSQGTHGASEEEEQSKGTTL</sequence>
<dbReference type="GO" id="GO:0005524">
    <property type="term" value="F:ATP binding"/>
    <property type="evidence" value="ECO:0007669"/>
    <property type="project" value="InterPro"/>
</dbReference>
<evidence type="ECO:0000256" key="1">
    <source>
        <dbReference type="SAM" id="MobiDB-lite"/>
    </source>
</evidence>
<dbReference type="Proteomes" id="UP000324897">
    <property type="component" value="Chromosome 3"/>
</dbReference>
<gene>
    <name evidence="3" type="ORF">EJB05_45891</name>
</gene>
<dbReference type="InterPro" id="IPR050994">
    <property type="entry name" value="At_inactive_RLKs"/>
</dbReference>
<dbReference type="SUPFAM" id="SSF56112">
    <property type="entry name" value="Protein kinase-like (PK-like)"/>
    <property type="match status" value="1"/>
</dbReference>
<evidence type="ECO:0000313" key="3">
    <source>
        <dbReference type="EMBL" id="TVU12256.1"/>
    </source>
</evidence>
<dbReference type="PANTHER" id="PTHR48010">
    <property type="entry name" value="OS05G0588300 PROTEIN"/>
    <property type="match status" value="1"/>
</dbReference>
<accession>A0A5J9TLC9</accession>
<dbReference type="Gene3D" id="1.10.510.10">
    <property type="entry name" value="Transferase(Phosphotransferase) domain 1"/>
    <property type="match status" value="1"/>
</dbReference>
<dbReference type="AlphaFoldDB" id="A0A5J9TLC9"/>
<comment type="caution">
    <text evidence="3">The sequence shown here is derived from an EMBL/GenBank/DDBJ whole genome shotgun (WGS) entry which is preliminary data.</text>
</comment>
<name>A0A5J9TLC9_9POAL</name>
<organism evidence="3 4">
    <name type="scientific">Eragrostis curvula</name>
    <name type="common">weeping love grass</name>
    <dbReference type="NCBI Taxonomy" id="38414"/>
    <lineage>
        <taxon>Eukaryota</taxon>
        <taxon>Viridiplantae</taxon>
        <taxon>Streptophyta</taxon>
        <taxon>Embryophyta</taxon>
        <taxon>Tracheophyta</taxon>
        <taxon>Spermatophyta</taxon>
        <taxon>Magnoliopsida</taxon>
        <taxon>Liliopsida</taxon>
        <taxon>Poales</taxon>
        <taxon>Poaceae</taxon>
        <taxon>PACMAD clade</taxon>
        <taxon>Chloridoideae</taxon>
        <taxon>Eragrostideae</taxon>
        <taxon>Eragrostidinae</taxon>
        <taxon>Eragrostis</taxon>
    </lineage>
</organism>
<feature type="region of interest" description="Disordered" evidence="1">
    <location>
        <begin position="335"/>
        <end position="367"/>
    </location>
</feature>
<feature type="non-terminal residue" evidence="3">
    <location>
        <position position="1"/>
    </location>
</feature>
<dbReference type="GO" id="GO:0004672">
    <property type="term" value="F:protein kinase activity"/>
    <property type="evidence" value="ECO:0007669"/>
    <property type="project" value="InterPro"/>
</dbReference>
<evidence type="ECO:0000313" key="4">
    <source>
        <dbReference type="Proteomes" id="UP000324897"/>
    </source>
</evidence>
<dbReference type="Pfam" id="PF00069">
    <property type="entry name" value="Pkinase"/>
    <property type="match status" value="1"/>
</dbReference>
<evidence type="ECO:0000259" key="2">
    <source>
        <dbReference type="PROSITE" id="PS50011"/>
    </source>
</evidence>
<dbReference type="PROSITE" id="PS50011">
    <property type="entry name" value="PROTEIN_KINASE_DOM"/>
    <property type="match status" value="1"/>
</dbReference>
<feature type="compositionally biased region" description="Polar residues" evidence="1">
    <location>
        <begin position="341"/>
        <end position="353"/>
    </location>
</feature>
<dbReference type="OrthoDB" id="4062651at2759"/>
<proteinExistence type="predicted"/>
<feature type="domain" description="Protein kinase" evidence="2">
    <location>
        <begin position="71"/>
        <end position="338"/>
    </location>
</feature>
<dbReference type="InterPro" id="IPR011009">
    <property type="entry name" value="Kinase-like_dom_sf"/>
</dbReference>
<dbReference type="EMBL" id="RWGY01000039">
    <property type="protein sequence ID" value="TVU12256.1"/>
    <property type="molecule type" value="Genomic_DNA"/>
</dbReference>